<comment type="catalytic activity">
    <reaction evidence="10">
        <text>3-methylbutanoyl-CoA + oxidized [electron-transfer flavoprotein] + H(+) = 3-methylbut-2-enoyl-CoA + reduced [electron-transfer flavoprotein]</text>
        <dbReference type="Rhea" id="RHEA:12276"/>
        <dbReference type="Rhea" id="RHEA-COMP:10685"/>
        <dbReference type="Rhea" id="RHEA-COMP:10686"/>
        <dbReference type="ChEBI" id="CHEBI:15378"/>
        <dbReference type="ChEBI" id="CHEBI:57344"/>
        <dbReference type="ChEBI" id="CHEBI:57345"/>
        <dbReference type="ChEBI" id="CHEBI:57692"/>
        <dbReference type="ChEBI" id="CHEBI:58307"/>
        <dbReference type="EC" id="1.3.8.4"/>
    </reaction>
</comment>
<sequence>MVLQDMDFGLGDTADAIRETTARFATDRIRPLAKEADVSGTFPRSLWPEMGTLGLHGITVEEDYGGLGLGYLEHVVTMEEVSRASASVGLSYGAHSNLCINQIRRWGTDEQKRRYLPKLISGEHVGALAMSEAGAGSDVVSMKLAAEKIGDRYVLNGTKFWITNAPHADVLVVYARTGERSLTAFLIEKSFKGFSVSKKLDKMGMRGSETAELVFEDCEVSAENVMGPEGGGIRVLMSGLDFERTVLAGGPLGIMRACLDVVLPYVRERKQFGQPIGAFQLIQAKVADMYVALNSSRAYVYTVARAFDAGKTTRFDAAGAILMASENAVKVALEAIQALGGAGYTTEWPVERYLRDAKLYDIGAGTNEIRRILIGRELIAA</sequence>
<evidence type="ECO:0000256" key="7">
    <source>
        <dbReference type="ARBA" id="ARBA00022827"/>
    </source>
</evidence>
<dbReference type="CDD" id="cd01156">
    <property type="entry name" value="IVD"/>
    <property type="match status" value="1"/>
</dbReference>
<dbReference type="PANTHER" id="PTHR43884">
    <property type="entry name" value="ACYL-COA DEHYDROGENASE"/>
    <property type="match status" value="1"/>
</dbReference>
<dbReference type="InterPro" id="IPR037069">
    <property type="entry name" value="AcylCoA_DH/ox_N_sf"/>
</dbReference>
<evidence type="ECO:0000256" key="6">
    <source>
        <dbReference type="ARBA" id="ARBA00022630"/>
    </source>
</evidence>
<evidence type="ECO:0000256" key="10">
    <source>
        <dbReference type="ARBA" id="ARBA00052875"/>
    </source>
</evidence>
<gene>
    <name evidence="15" type="ORF">GCM10008942_17270</name>
</gene>
<evidence type="ECO:0000259" key="14">
    <source>
        <dbReference type="Pfam" id="PF02771"/>
    </source>
</evidence>
<keyword evidence="9 11" id="KW-0560">Oxidoreductase</keyword>
<dbReference type="Gene3D" id="2.40.110.10">
    <property type="entry name" value="Butyryl-CoA Dehydrogenase, subunit A, domain 2"/>
    <property type="match status" value="1"/>
</dbReference>
<keyword evidence="6 11" id="KW-0285">Flavoprotein</keyword>
<dbReference type="Gene3D" id="1.10.540.10">
    <property type="entry name" value="Acyl-CoA dehydrogenase/oxidase, N-terminal domain"/>
    <property type="match status" value="1"/>
</dbReference>
<comment type="cofactor">
    <cofactor evidence="1 11">
        <name>FAD</name>
        <dbReference type="ChEBI" id="CHEBI:57692"/>
    </cofactor>
</comment>
<feature type="domain" description="Acyl-CoA oxidase/dehydrogenase middle" evidence="13">
    <location>
        <begin position="127"/>
        <end position="218"/>
    </location>
</feature>
<dbReference type="SUPFAM" id="SSF56645">
    <property type="entry name" value="Acyl-CoA dehydrogenase NM domain-like"/>
    <property type="match status" value="1"/>
</dbReference>
<dbReference type="RefSeq" id="WP_166930149.1">
    <property type="nucleotide sequence ID" value="NZ_BAAADD010000004.1"/>
</dbReference>
<dbReference type="Pfam" id="PF02770">
    <property type="entry name" value="Acyl-CoA_dh_M"/>
    <property type="match status" value="1"/>
</dbReference>
<comment type="pathway">
    <text evidence="2">Amino-acid degradation; L-leucine degradation; (S)-3-hydroxy-3-methylglutaryl-CoA from 3-isovaleryl-CoA: step 1/3.</text>
</comment>
<accession>A0ABN1EMX5</accession>
<dbReference type="PROSITE" id="PS00073">
    <property type="entry name" value="ACYL_COA_DH_2"/>
    <property type="match status" value="1"/>
</dbReference>
<evidence type="ECO:0000259" key="12">
    <source>
        <dbReference type="Pfam" id="PF00441"/>
    </source>
</evidence>
<evidence type="ECO:0000256" key="8">
    <source>
        <dbReference type="ARBA" id="ARBA00022946"/>
    </source>
</evidence>
<dbReference type="InterPro" id="IPR006091">
    <property type="entry name" value="Acyl-CoA_Oxase/DH_mid-dom"/>
</dbReference>
<keyword evidence="7 11" id="KW-0274">FAD</keyword>
<evidence type="ECO:0000256" key="11">
    <source>
        <dbReference type="RuleBase" id="RU362125"/>
    </source>
</evidence>
<evidence type="ECO:0000313" key="16">
    <source>
        <dbReference type="Proteomes" id="UP001499951"/>
    </source>
</evidence>
<organism evidence="15 16">
    <name type="scientific">Rhizomicrobium electricum</name>
    <dbReference type="NCBI Taxonomy" id="480070"/>
    <lineage>
        <taxon>Bacteria</taxon>
        <taxon>Pseudomonadati</taxon>
        <taxon>Pseudomonadota</taxon>
        <taxon>Alphaproteobacteria</taxon>
        <taxon>Micropepsales</taxon>
        <taxon>Micropepsaceae</taxon>
        <taxon>Rhizomicrobium</taxon>
    </lineage>
</organism>
<evidence type="ECO:0000313" key="15">
    <source>
        <dbReference type="EMBL" id="GAA0569151.1"/>
    </source>
</evidence>
<dbReference type="PIRSF" id="PIRSF016578">
    <property type="entry name" value="HsaA"/>
    <property type="match status" value="1"/>
</dbReference>
<name>A0ABN1EMX5_9PROT</name>
<evidence type="ECO:0000256" key="5">
    <source>
        <dbReference type="ARBA" id="ARBA00018258"/>
    </source>
</evidence>
<evidence type="ECO:0000256" key="9">
    <source>
        <dbReference type="ARBA" id="ARBA00023002"/>
    </source>
</evidence>
<evidence type="ECO:0000259" key="13">
    <source>
        <dbReference type="Pfam" id="PF02770"/>
    </source>
</evidence>
<dbReference type="Gene3D" id="1.20.140.10">
    <property type="entry name" value="Butyryl-CoA Dehydrogenase, subunit A, domain 3"/>
    <property type="match status" value="1"/>
</dbReference>
<dbReference type="EC" id="1.3.8.4" evidence="4"/>
<dbReference type="InterPro" id="IPR034183">
    <property type="entry name" value="IVD"/>
</dbReference>
<comment type="caution">
    <text evidence="15">The sequence shown here is derived from an EMBL/GenBank/DDBJ whole genome shotgun (WGS) entry which is preliminary data.</text>
</comment>
<protein>
    <recommendedName>
        <fullName evidence="5">Isovaleryl-CoA dehydrogenase, mitochondrial</fullName>
        <ecNumber evidence="4">1.3.8.4</ecNumber>
    </recommendedName>
</protein>
<evidence type="ECO:0000256" key="3">
    <source>
        <dbReference type="ARBA" id="ARBA00009347"/>
    </source>
</evidence>
<evidence type="ECO:0000256" key="2">
    <source>
        <dbReference type="ARBA" id="ARBA00004898"/>
    </source>
</evidence>
<dbReference type="InterPro" id="IPR013786">
    <property type="entry name" value="AcylCoA_DH/ox_N"/>
</dbReference>
<dbReference type="InterPro" id="IPR009100">
    <property type="entry name" value="AcylCoA_DH/oxidase_NM_dom_sf"/>
</dbReference>
<feature type="domain" description="Acyl-CoA dehydrogenase/oxidase N-terminal" evidence="14">
    <location>
        <begin position="13"/>
        <end position="123"/>
    </location>
</feature>
<dbReference type="InterPro" id="IPR036250">
    <property type="entry name" value="AcylCo_DH-like_C"/>
</dbReference>
<keyword evidence="8" id="KW-0809">Transit peptide</keyword>
<dbReference type="InterPro" id="IPR006089">
    <property type="entry name" value="Acyl-CoA_DH_CS"/>
</dbReference>
<dbReference type="Pfam" id="PF00441">
    <property type="entry name" value="Acyl-CoA_dh_1"/>
    <property type="match status" value="1"/>
</dbReference>
<comment type="similarity">
    <text evidence="3 11">Belongs to the acyl-CoA dehydrogenase family.</text>
</comment>
<keyword evidence="16" id="KW-1185">Reference proteome</keyword>
<dbReference type="EMBL" id="BAAADD010000004">
    <property type="protein sequence ID" value="GAA0569151.1"/>
    <property type="molecule type" value="Genomic_DNA"/>
</dbReference>
<dbReference type="InterPro" id="IPR009075">
    <property type="entry name" value="AcylCo_DH/oxidase_C"/>
</dbReference>
<dbReference type="Pfam" id="PF02771">
    <property type="entry name" value="Acyl-CoA_dh_N"/>
    <property type="match status" value="1"/>
</dbReference>
<reference evidence="15 16" key="1">
    <citation type="journal article" date="2019" name="Int. J. Syst. Evol. Microbiol.">
        <title>The Global Catalogue of Microorganisms (GCM) 10K type strain sequencing project: providing services to taxonomists for standard genome sequencing and annotation.</title>
        <authorList>
            <consortium name="The Broad Institute Genomics Platform"/>
            <consortium name="The Broad Institute Genome Sequencing Center for Infectious Disease"/>
            <person name="Wu L."/>
            <person name="Ma J."/>
        </authorList>
    </citation>
    <scope>NUCLEOTIDE SEQUENCE [LARGE SCALE GENOMIC DNA]</scope>
    <source>
        <strain evidence="15 16">JCM 15089</strain>
    </source>
</reference>
<evidence type="ECO:0000256" key="4">
    <source>
        <dbReference type="ARBA" id="ARBA00012044"/>
    </source>
</evidence>
<proteinExistence type="inferred from homology"/>
<evidence type="ECO:0000256" key="1">
    <source>
        <dbReference type="ARBA" id="ARBA00001974"/>
    </source>
</evidence>
<dbReference type="PANTHER" id="PTHR43884:SF12">
    <property type="entry name" value="ISOVALERYL-COA DEHYDROGENASE, MITOCHONDRIAL-RELATED"/>
    <property type="match status" value="1"/>
</dbReference>
<dbReference type="InterPro" id="IPR046373">
    <property type="entry name" value="Acyl-CoA_Oxase/DH_mid-dom_sf"/>
</dbReference>
<feature type="domain" description="Acyl-CoA dehydrogenase/oxidase C-terminal" evidence="12">
    <location>
        <begin position="230"/>
        <end position="378"/>
    </location>
</feature>
<dbReference type="Proteomes" id="UP001499951">
    <property type="component" value="Unassembled WGS sequence"/>
</dbReference>
<dbReference type="PROSITE" id="PS00072">
    <property type="entry name" value="ACYL_COA_DH_1"/>
    <property type="match status" value="1"/>
</dbReference>
<dbReference type="SUPFAM" id="SSF47203">
    <property type="entry name" value="Acyl-CoA dehydrogenase C-terminal domain-like"/>
    <property type="match status" value="1"/>
</dbReference>